<dbReference type="Pfam" id="PF10531">
    <property type="entry name" value="SLBB"/>
    <property type="match status" value="1"/>
</dbReference>
<organism evidence="3 4">
    <name type="scientific">Gemelliphila palaticanis</name>
    <dbReference type="NCBI Taxonomy" id="81950"/>
    <lineage>
        <taxon>Bacteria</taxon>
        <taxon>Bacillati</taxon>
        <taxon>Bacillota</taxon>
        <taxon>Bacilli</taxon>
        <taxon>Bacillales</taxon>
        <taxon>Gemellaceae</taxon>
        <taxon>Gemelliphila</taxon>
    </lineage>
</organism>
<proteinExistence type="predicted"/>
<accession>A0ABX2SY30</accession>
<evidence type="ECO:0000256" key="1">
    <source>
        <dbReference type="SAM" id="Phobius"/>
    </source>
</evidence>
<dbReference type="NCBIfam" id="TIGR00426">
    <property type="entry name" value="competence protein ComEA helix-hairpin-helix repeat region"/>
    <property type="match status" value="1"/>
</dbReference>
<dbReference type="EMBL" id="JACBYF010000004">
    <property type="protein sequence ID" value="NYS47192.1"/>
    <property type="molecule type" value="Genomic_DNA"/>
</dbReference>
<gene>
    <name evidence="3" type="ORF">HZY85_03150</name>
</gene>
<name>A0ABX2SY30_9BACL</name>
<dbReference type="InterPro" id="IPR019554">
    <property type="entry name" value="Soluble_ligand-bd"/>
</dbReference>
<sequence length="207" mass="23261">MKWSKEEILVFLKQNLFTILLSIATSIVIVVGILFFINYNKVEEKDYSQINNQISEVKVDSKEEEKQIPEKIFIDIKGAVNNPGVYEFTKDDRIKDAVEKAGGTLADADLTTINLSQKLKDQMLIVIPKVGEKVDSNSSSNSNQNTININLATKEELMKITGVGETKAKAIIDYRENKGEFKKKEDITKVKGIGKGTFEKIKDEIDV</sequence>
<dbReference type="PANTHER" id="PTHR21180">
    <property type="entry name" value="ENDONUCLEASE/EXONUCLEASE/PHOSPHATASE FAMILY DOMAIN-CONTAINING PROTEIN 1"/>
    <property type="match status" value="1"/>
</dbReference>
<feature type="domain" description="Helix-hairpin-helix DNA-binding motif class 1" evidence="2">
    <location>
        <begin position="185"/>
        <end position="204"/>
    </location>
</feature>
<feature type="domain" description="Helix-hairpin-helix DNA-binding motif class 1" evidence="2">
    <location>
        <begin position="155"/>
        <end position="174"/>
    </location>
</feature>
<dbReference type="Pfam" id="PF12836">
    <property type="entry name" value="HHH_3"/>
    <property type="match status" value="1"/>
</dbReference>
<protein>
    <submittedName>
        <fullName evidence="3">Helix-hairpin-helix domain-containing protein</fullName>
    </submittedName>
</protein>
<dbReference type="InterPro" id="IPR004509">
    <property type="entry name" value="Competence_ComEA_HhH"/>
</dbReference>
<dbReference type="SMART" id="SM00278">
    <property type="entry name" value="HhH1"/>
    <property type="match status" value="2"/>
</dbReference>
<keyword evidence="1" id="KW-0812">Transmembrane</keyword>
<keyword evidence="1" id="KW-0472">Membrane</keyword>
<comment type="caution">
    <text evidence="3">The sequence shown here is derived from an EMBL/GenBank/DDBJ whole genome shotgun (WGS) entry which is preliminary data.</text>
</comment>
<keyword evidence="4" id="KW-1185">Reference proteome</keyword>
<dbReference type="Proteomes" id="UP000531840">
    <property type="component" value="Unassembled WGS sequence"/>
</dbReference>
<keyword evidence="1" id="KW-1133">Transmembrane helix</keyword>
<dbReference type="InterPro" id="IPR010994">
    <property type="entry name" value="RuvA_2-like"/>
</dbReference>
<evidence type="ECO:0000259" key="2">
    <source>
        <dbReference type="SMART" id="SM00278"/>
    </source>
</evidence>
<dbReference type="SUPFAM" id="SSF47781">
    <property type="entry name" value="RuvA domain 2-like"/>
    <property type="match status" value="1"/>
</dbReference>
<dbReference type="InterPro" id="IPR003583">
    <property type="entry name" value="Hlx-hairpin-Hlx_DNA-bd_motif"/>
</dbReference>
<dbReference type="PANTHER" id="PTHR21180:SF32">
    <property type="entry name" value="ENDONUCLEASE_EXONUCLEASE_PHOSPHATASE FAMILY DOMAIN-CONTAINING PROTEIN 1"/>
    <property type="match status" value="1"/>
</dbReference>
<feature type="transmembrane region" description="Helical" evidence="1">
    <location>
        <begin position="16"/>
        <end position="37"/>
    </location>
</feature>
<reference evidence="3 4" key="1">
    <citation type="submission" date="2020-07" db="EMBL/GenBank/DDBJ databases">
        <title>MOT database genomes.</title>
        <authorList>
            <person name="Joseph S."/>
            <person name="Aduse-Opoku J."/>
            <person name="Hashim A."/>
            <person name="Wade W."/>
            <person name="Curtis M."/>
        </authorList>
    </citation>
    <scope>NUCLEOTIDE SEQUENCE [LARGE SCALE GENOMIC DNA]</scope>
    <source>
        <strain evidence="3 4">CIP 106318</strain>
    </source>
</reference>
<evidence type="ECO:0000313" key="3">
    <source>
        <dbReference type="EMBL" id="NYS47192.1"/>
    </source>
</evidence>
<evidence type="ECO:0000313" key="4">
    <source>
        <dbReference type="Proteomes" id="UP000531840"/>
    </source>
</evidence>
<dbReference type="InterPro" id="IPR051675">
    <property type="entry name" value="Endo/Exo/Phosphatase_dom_1"/>
</dbReference>
<dbReference type="RefSeq" id="WP_179940795.1">
    <property type="nucleotide sequence ID" value="NZ_JACBYF010000004.1"/>
</dbReference>
<dbReference type="Gene3D" id="1.10.150.320">
    <property type="entry name" value="Photosystem II 12 kDa extrinsic protein"/>
    <property type="match status" value="1"/>
</dbReference>